<evidence type="ECO:0000256" key="1">
    <source>
        <dbReference type="SAM" id="SignalP"/>
    </source>
</evidence>
<feature type="signal peptide" evidence="1">
    <location>
        <begin position="1"/>
        <end position="20"/>
    </location>
</feature>
<accession>A0A081DU76</accession>
<evidence type="ECO:0000313" key="2">
    <source>
        <dbReference type="EMBL" id="JAC88942.1"/>
    </source>
</evidence>
<dbReference type="AlphaFoldDB" id="A0A081DU76"/>
<feature type="chain" id="PRO_5001756826" evidence="1">
    <location>
        <begin position="21"/>
        <end position="166"/>
    </location>
</feature>
<keyword evidence="1" id="KW-0732">Signal</keyword>
<proteinExistence type="predicted"/>
<organism evidence="2">
    <name type="scientific">Dosidicus gigas</name>
    <name type="common">Humboldt squid</name>
    <dbReference type="NCBI Taxonomy" id="346249"/>
    <lineage>
        <taxon>Eukaryota</taxon>
        <taxon>Metazoa</taxon>
        <taxon>Spiralia</taxon>
        <taxon>Lophotrochozoa</taxon>
        <taxon>Mollusca</taxon>
        <taxon>Cephalopoda</taxon>
        <taxon>Coleoidea</taxon>
        <taxon>Decapodiformes</taxon>
        <taxon>Oegopsida</taxon>
        <taxon>Ommastrephidae</taxon>
        <taxon>Dosidicus</taxon>
    </lineage>
</organism>
<dbReference type="EMBL" id="GBGS01000014">
    <property type="protein sequence ID" value="JAC88942.1"/>
    <property type="molecule type" value="Transcribed_RNA"/>
</dbReference>
<protein>
    <submittedName>
        <fullName evidence="2">Suckerin-5</fullName>
    </submittedName>
</protein>
<reference evidence="2" key="1">
    <citation type="submission" date="2014-06" db="EMBL/GenBank/DDBJ databases">
        <title>Nanoconfined Beta-sheets Mechanically Reinforce the Supra-Biomolecular Network of Robust Squid Sucker Ring Teeth.</title>
        <authorList>
            <person name="Guerette P.A."/>
            <person name="Hoon S."/>
            <person name="Ding D."/>
            <person name="Amini S."/>
            <person name="Masic A."/>
            <person name="Ravi V."/>
            <person name="Venkatesh B."/>
            <person name="Weaver J.C."/>
            <person name="Miserez A."/>
        </authorList>
    </citation>
    <scope>NUCLEOTIDE SEQUENCE</scope>
    <source>
        <tissue evidence="2">Squid sucker</tissue>
    </source>
</reference>
<name>A0A081DU76_DOSGI</name>
<sequence length="166" mass="16680">MTSKIILLLAVLSVSNYASAILPATTSVSQATHRGYRTYAGILKGFGLTYPGSTTVSKTTRRYGGLLGGYGYGLPSAGYGYGYGLPLAGYGGLYGGYGGLYGGWGYPVGAVGAYGGLLGGYGYGLPLGGYGGFFGGYGAPYAGYGYGVLLGPVGPIATSVSQTTHH</sequence>